<dbReference type="Gene3D" id="3.30.70.1230">
    <property type="entry name" value="Nucleotide cyclase"/>
    <property type="match status" value="2"/>
</dbReference>
<dbReference type="InterPro" id="IPR032628">
    <property type="entry name" value="AC_N"/>
</dbReference>
<dbReference type="GO" id="GO:0004016">
    <property type="term" value="F:adenylate cyclase activity"/>
    <property type="evidence" value="ECO:0007669"/>
    <property type="project" value="UniProtKB-EC"/>
</dbReference>
<evidence type="ECO:0000256" key="1">
    <source>
        <dbReference type="ARBA" id="ARBA00001593"/>
    </source>
</evidence>
<feature type="domain" description="Guanylate cyclase" evidence="20">
    <location>
        <begin position="389"/>
        <end position="516"/>
    </location>
</feature>
<evidence type="ECO:0000313" key="22">
    <source>
        <dbReference type="Proteomes" id="UP000264800"/>
    </source>
</evidence>
<evidence type="ECO:0000256" key="17">
    <source>
        <dbReference type="PIRSR" id="PIRSR039050-51"/>
    </source>
</evidence>
<feature type="transmembrane region" description="Helical" evidence="19">
    <location>
        <begin position="680"/>
        <end position="701"/>
    </location>
</feature>
<feature type="transmembrane region" description="Helical" evidence="19">
    <location>
        <begin position="848"/>
        <end position="866"/>
    </location>
</feature>
<feature type="transmembrane region" description="Helical" evidence="19">
    <location>
        <begin position="248"/>
        <end position="263"/>
    </location>
</feature>
<evidence type="ECO:0000256" key="6">
    <source>
        <dbReference type="ARBA" id="ARBA00022737"/>
    </source>
</evidence>
<feature type="transmembrane region" description="Helical" evidence="19">
    <location>
        <begin position="220"/>
        <end position="242"/>
    </location>
</feature>
<dbReference type="GO" id="GO:0005886">
    <property type="term" value="C:plasma membrane"/>
    <property type="evidence" value="ECO:0007669"/>
    <property type="project" value="InterPro"/>
</dbReference>
<dbReference type="InterPro" id="IPR009398">
    <property type="entry name" value="Adcy_conserved_dom"/>
</dbReference>
<keyword evidence="13" id="KW-0325">Glycoprotein</keyword>
<keyword evidence="22" id="KW-1185">Reference proteome</keyword>
<dbReference type="PROSITE" id="PS00452">
    <property type="entry name" value="GUANYLATE_CYCLASE_1"/>
    <property type="match status" value="2"/>
</dbReference>
<feature type="binding site" evidence="16">
    <location>
        <position position="1166"/>
    </location>
    <ligand>
        <name>ATP</name>
        <dbReference type="ChEBI" id="CHEBI:30616"/>
    </ligand>
</feature>
<dbReference type="Proteomes" id="UP000264800">
    <property type="component" value="Unplaced"/>
</dbReference>
<keyword evidence="8 15" id="KW-0067">ATP-binding</keyword>
<organism evidence="21 22">
    <name type="scientific">Kryptolebias marmoratus</name>
    <name type="common">Mangrove killifish</name>
    <name type="synonym">Rivulus marmoratus</name>
    <dbReference type="NCBI Taxonomy" id="37003"/>
    <lineage>
        <taxon>Eukaryota</taxon>
        <taxon>Metazoa</taxon>
        <taxon>Chordata</taxon>
        <taxon>Craniata</taxon>
        <taxon>Vertebrata</taxon>
        <taxon>Euteleostomi</taxon>
        <taxon>Actinopterygii</taxon>
        <taxon>Neopterygii</taxon>
        <taxon>Teleostei</taxon>
        <taxon>Neoteleostei</taxon>
        <taxon>Acanthomorphata</taxon>
        <taxon>Ovalentaria</taxon>
        <taxon>Atherinomorphae</taxon>
        <taxon>Cyprinodontiformes</taxon>
        <taxon>Rivulidae</taxon>
        <taxon>Kryptolebias</taxon>
    </lineage>
</organism>
<evidence type="ECO:0000256" key="12">
    <source>
        <dbReference type="ARBA" id="ARBA00023136"/>
    </source>
</evidence>
<comment type="cofactor">
    <cofactor evidence="2">
        <name>Mn(2+)</name>
        <dbReference type="ChEBI" id="CHEBI:29035"/>
    </cofactor>
</comment>
<dbReference type="GO" id="GO:0007189">
    <property type="term" value="P:adenylate cyclase-activating G protein-coupled receptor signaling pathway"/>
    <property type="evidence" value="ECO:0007669"/>
    <property type="project" value="TreeGrafter"/>
</dbReference>
<comment type="subcellular location">
    <subcellularLocation>
        <location evidence="3">Membrane</location>
        <topology evidence="3">Multi-pass membrane protein</topology>
    </subcellularLocation>
</comment>
<dbReference type="OMA" id="FTLIFRD"/>
<dbReference type="RefSeq" id="XP_017286438.1">
    <property type="nucleotide sequence ID" value="XM_017430949.1"/>
</dbReference>
<dbReference type="PROSITE" id="PS50125">
    <property type="entry name" value="GUANYLATE_CYCLASE_2"/>
    <property type="match status" value="2"/>
</dbReference>
<dbReference type="FunFam" id="3.30.70.1230:FF:000001">
    <property type="entry name" value="Adenylate cyclase"/>
    <property type="match status" value="1"/>
</dbReference>
<evidence type="ECO:0000256" key="14">
    <source>
        <dbReference type="ARBA" id="ARBA00023239"/>
    </source>
</evidence>
<dbReference type="RefSeq" id="XP_017286439.1">
    <property type="nucleotide sequence ID" value="XM_017430950.1"/>
</dbReference>
<evidence type="ECO:0000256" key="3">
    <source>
        <dbReference type="ARBA" id="ARBA00004141"/>
    </source>
</evidence>
<dbReference type="GeneTree" id="ENSGT00940000155687"/>
<keyword evidence="9 15" id="KW-0460">Magnesium</keyword>
<keyword evidence="4 19" id="KW-0812">Transmembrane</keyword>
<dbReference type="PANTHER" id="PTHR45627:SF11">
    <property type="entry name" value="ADENYLATE CYCLASE TYPE 6"/>
    <property type="match status" value="1"/>
</dbReference>
<evidence type="ECO:0000313" key="21">
    <source>
        <dbReference type="Ensembl" id="ENSKMAP00000008135.1"/>
    </source>
</evidence>
<dbReference type="SMART" id="SM00044">
    <property type="entry name" value="CYCc"/>
    <property type="match status" value="2"/>
</dbReference>
<keyword evidence="11 15" id="KW-0115">cAMP biosynthesis</keyword>
<evidence type="ECO:0000256" key="7">
    <source>
        <dbReference type="ARBA" id="ARBA00022741"/>
    </source>
</evidence>
<feature type="binding site" evidence="17">
    <location>
        <position position="438"/>
    </location>
    <ligand>
        <name>Mg(2+)</name>
        <dbReference type="ChEBI" id="CHEBI:18420"/>
        <label>2</label>
        <note>catalytic</note>
    </ligand>
</feature>
<dbReference type="AlphaFoldDB" id="A0A3Q2ZXR8"/>
<keyword evidence="17" id="KW-0464">Manganese</keyword>
<feature type="transmembrane region" description="Helical" evidence="19">
    <location>
        <begin position="162"/>
        <end position="182"/>
    </location>
</feature>
<evidence type="ECO:0000256" key="9">
    <source>
        <dbReference type="ARBA" id="ARBA00022842"/>
    </source>
</evidence>
<feature type="domain" description="Guanylate cyclase" evidence="20">
    <location>
        <begin position="993"/>
        <end position="1132"/>
    </location>
</feature>
<dbReference type="PIRSF" id="PIRSF039050">
    <property type="entry name" value="Ade_cyc"/>
    <property type="match status" value="1"/>
</dbReference>
<feature type="binding site" evidence="16">
    <location>
        <position position="482"/>
    </location>
    <ligand>
        <name>ATP</name>
        <dbReference type="ChEBI" id="CHEBI:30616"/>
    </ligand>
</feature>
<evidence type="ECO:0000256" key="16">
    <source>
        <dbReference type="PIRSR" id="PIRSR039050-50"/>
    </source>
</evidence>
<feature type="binding site" evidence="16">
    <location>
        <begin position="1126"/>
        <end position="1130"/>
    </location>
    <ligand>
        <name>ATP</name>
        <dbReference type="ChEBI" id="CHEBI:30616"/>
    </ligand>
</feature>
<sequence>MSWARSLFVGRENVQKTAWGERNGKKRKDSSSLCNPRYMSCLRDPEDSEIPNAAPQHYHCEAGTNGGSFGLRCGWQEDHYGKRTGGGRELGLKAADRGFEDGELKDATKEESEDLAEGSCKRMTAADCWMWLLGVFQSKKFQSAKLERLYQRYFFRLNQSSLTMLMGVLVVVFGVMLAFHCINTGRNVAYISVLAGAIVLFLNMMIVCNSKGFHQDYMWIVNYTVIGVLIVLEVFGVLIVSPRSASEGIWWTVFFIYIFYTLLPVRMRVAVLSGTVLSIIHIVIAWQLNQEDKFIFKQISANVLIFLCTNMIGVCTHYPAEVSQRQAFQETRGYIQARLHLHRENQQQERLLLSVLPRHVAMEMKADINAKKEDMMFHKIYIQKHDNVSILFADIEGFTSLASQWTAQELVMTLNELFARFDKLAWENHCLRIKILGDCYYCVSGLPEPRADHAHCCVEMGVDMIEAISLVREVTGVNVNMRVGIHSGRVHCGVLGLSKWQFDVWSNDVTLANQMEAGGKAGRIHITKATLQYLNGDYEVEPGCGGERNAYLKEHNIETFLVLGCSQKRKEEKAAMAKLHRTRANSAEGLISPWMSDRPFSRSKESKVYKKMGIEAASSKESRCIQEGLNPELEVDEFLARAIDARSIDQLREDHVRKFWLTFQMPDLEKEYSKKVDDRLGGYVTCALFVFFFICFIQTIVFPKTTLMLGLYISIFIILANILFICAIYSCIKRFPAAFQTLTKKIIQSRANSTLVGVFTILLLFVSSFANMFTCSRERLQDCVEEKLNASATLCLLYNLTKTADDGLTLCSSQTQPCHFPEYFSYSVLMTLVACSVFLHISSIGKLALMLLIQLVFLLLVEWPQVALFDNADQLLTALQLSPVNDSLQQLFNETAEGCPEDVTRVPLKVMIPIILTVFVLALYLHGQQVESTARLDFLWKLQATEEKEEMEELQAYNRRLLHNILPKDVAHHFLARERRHDELYYQSCECVAVMFASISNFSEFYVELEANNEGVECLRLLNEIIADFDEIISEERFRQLEKIKTIGSTYMAASGLNSSTYDREGRSHILALADYAMRLREQMKYINEHSFNNFQMKIGLNMGPVVAGVIGARKPQYDIWGNTVNVASRMDSTGVPDCIQVTTDLYHMLANNGYQLDCRGVVKVKGKGEMTTYFLVSGPPW</sequence>
<reference evidence="21" key="1">
    <citation type="submission" date="2025-08" db="UniProtKB">
        <authorList>
            <consortium name="Ensembl"/>
        </authorList>
    </citation>
    <scope>IDENTIFICATION</scope>
</reference>
<feature type="binding site" evidence="16">
    <location>
        <position position="1045"/>
    </location>
    <ligand>
        <name>ATP</name>
        <dbReference type="ChEBI" id="CHEBI:30616"/>
    </ligand>
</feature>
<name>A0A3Q2ZXR8_KRYMA</name>
<feature type="binding site" evidence="16">
    <location>
        <begin position="436"/>
        <end position="438"/>
    </location>
    <ligand>
        <name>ATP</name>
        <dbReference type="ChEBI" id="CHEBI:30616"/>
    </ligand>
</feature>
<accession>A0A3Q2ZXR8</accession>
<dbReference type="GO" id="GO:0005524">
    <property type="term" value="F:ATP binding"/>
    <property type="evidence" value="ECO:0007669"/>
    <property type="project" value="UniProtKB-UniRule"/>
</dbReference>
<comment type="catalytic activity">
    <reaction evidence="1 15">
        <text>ATP = 3',5'-cyclic AMP + diphosphate</text>
        <dbReference type="Rhea" id="RHEA:15389"/>
        <dbReference type="ChEBI" id="CHEBI:30616"/>
        <dbReference type="ChEBI" id="CHEBI:33019"/>
        <dbReference type="ChEBI" id="CHEBI:58165"/>
        <dbReference type="EC" id="4.6.1.1"/>
    </reaction>
</comment>
<keyword evidence="14 15" id="KW-0456">Lyase</keyword>
<feature type="transmembrane region" description="Helical" evidence="19">
    <location>
        <begin position="188"/>
        <end position="208"/>
    </location>
</feature>
<evidence type="ECO:0000256" key="11">
    <source>
        <dbReference type="ARBA" id="ARBA00022998"/>
    </source>
</evidence>
<feature type="transmembrane region" description="Helical" evidence="19">
    <location>
        <begin position="753"/>
        <end position="773"/>
    </location>
</feature>
<proteinExistence type="inferred from homology"/>
<feature type="transmembrane region" description="Helical" evidence="19">
    <location>
        <begin position="270"/>
        <end position="288"/>
    </location>
</feature>
<feature type="binding site" evidence="17">
    <location>
        <position position="438"/>
    </location>
    <ligand>
        <name>Mg(2+)</name>
        <dbReference type="ChEBI" id="CHEBI:18420"/>
        <label>1</label>
        <note>catalytic</note>
    </ligand>
</feature>
<evidence type="ECO:0000256" key="10">
    <source>
        <dbReference type="ARBA" id="ARBA00022989"/>
    </source>
</evidence>
<comment type="function">
    <text evidence="15">Catalyzes the formation of the signaling molecule cAMP in response to G-protein signaling.</text>
</comment>
<comment type="similarity">
    <text evidence="15 18">Belongs to the adenylyl cyclase class-4/guanylyl cyclase family.</text>
</comment>
<dbReference type="InterPro" id="IPR001054">
    <property type="entry name" value="A/G_cyclase"/>
</dbReference>
<dbReference type="CDD" id="cd07302">
    <property type="entry name" value="CHD"/>
    <property type="match status" value="2"/>
</dbReference>
<dbReference type="PANTHER" id="PTHR45627">
    <property type="entry name" value="ADENYLATE CYCLASE TYPE 1"/>
    <property type="match status" value="1"/>
</dbReference>
<dbReference type="EC" id="4.6.1.1" evidence="15"/>
<feature type="binding site" evidence="17">
    <location>
        <position position="394"/>
    </location>
    <ligand>
        <name>Mg(2+)</name>
        <dbReference type="ChEBI" id="CHEBI:18420"/>
        <label>2</label>
        <note>catalytic</note>
    </ligand>
</feature>
<dbReference type="GO" id="GO:0035556">
    <property type="term" value="P:intracellular signal transduction"/>
    <property type="evidence" value="ECO:0007669"/>
    <property type="project" value="InterPro"/>
</dbReference>
<dbReference type="GO" id="GO:0046872">
    <property type="term" value="F:metal ion binding"/>
    <property type="evidence" value="ECO:0007669"/>
    <property type="project" value="UniProtKB-KW"/>
</dbReference>
<dbReference type="FunFam" id="3.30.70.1230:FF:000002">
    <property type="entry name" value="Adenylate cyclase"/>
    <property type="match status" value="1"/>
</dbReference>
<feature type="binding site" evidence="16">
    <location>
        <begin position="1119"/>
        <end position="1121"/>
    </location>
    <ligand>
        <name>ATP</name>
        <dbReference type="ChEBI" id="CHEBI:30616"/>
    </ligand>
</feature>
<evidence type="ECO:0000256" key="4">
    <source>
        <dbReference type="ARBA" id="ARBA00022692"/>
    </source>
</evidence>
<dbReference type="Pfam" id="PF06327">
    <property type="entry name" value="Adcy_cons_dom"/>
    <property type="match status" value="1"/>
</dbReference>
<feature type="binding site" evidence="17">
    <location>
        <position position="395"/>
    </location>
    <ligand>
        <name>Mg(2+)</name>
        <dbReference type="ChEBI" id="CHEBI:18420"/>
        <label>2</label>
        <note>catalytic</note>
    </ligand>
</feature>
<dbReference type="InterPro" id="IPR029787">
    <property type="entry name" value="Nucleotide_cyclase"/>
</dbReference>
<feature type="transmembrane region" description="Helical" evidence="19">
    <location>
        <begin position="910"/>
        <end position="927"/>
    </location>
</feature>
<evidence type="ECO:0000256" key="5">
    <source>
        <dbReference type="ARBA" id="ARBA00022723"/>
    </source>
</evidence>
<keyword evidence="7 15" id="KW-0547">Nucleotide-binding</keyword>
<evidence type="ECO:0000256" key="8">
    <source>
        <dbReference type="ARBA" id="ARBA00022840"/>
    </source>
</evidence>
<keyword evidence="12 15" id="KW-0472">Membrane</keyword>
<dbReference type="Ensembl" id="ENSKMAT00000008261.1">
    <property type="protein sequence ID" value="ENSKMAP00000008135.1"/>
    <property type="gene ID" value="ENSKMAG00000006103.1"/>
</dbReference>
<reference evidence="21" key="2">
    <citation type="submission" date="2025-09" db="UniProtKB">
        <authorList>
            <consortium name="Ensembl"/>
        </authorList>
    </citation>
    <scope>IDENTIFICATION</scope>
</reference>
<keyword evidence="5 15" id="KW-0479">Metal-binding</keyword>
<evidence type="ECO:0000256" key="2">
    <source>
        <dbReference type="ARBA" id="ARBA00001936"/>
    </source>
</evidence>
<keyword evidence="6" id="KW-0677">Repeat</keyword>
<dbReference type="GeneID" id="108244602"/>
<protein>
    <recommendedName>
        <fullName evidence="15">Adenylate cyclase type 6</fullName>
        <ecNumber evidence="15">4.6.1.1</ecNumber>
    </recommendedName>
</protein>
<dbReference type="GO" id="GO:0006171">
    <property type="term" value="P:cAMP biosynthetic process"/>
    <property type="evidence" value="ECO:0007669"/>
    <property type="project" value="UniProtKB-KW"/>
</dbReference>
<feature type="transmembrane region" description="Helical" evidence="19">
    <location>
        <begin position="707"/>
        <end position="732"/>
    </location>
</feature>
<dbReference type="InterPro" id="IPR018297">
    <property type="entry name" value="A/G_cyclase_CS"/>
</dbReference>
<evidence type="ECO:0000256" key="13">
    <source>
        <dbReference type="ARBA" id="ARBA00023180"/>
    </source>
</evidence>
<evidence type="ECO:0000259" key="20">
    <source>
        <dbReference type="PROSITE" id="PS50125"/>
    </source>
</evidence>
<dbReference type="Pfam" id="PF00211">
    <property type="entry name" value="Guanylate_cyc"/>
    <property type="match status" value="2"/>
</dbReference>
<evidence type="ECO:0000256" key="15">
    <source>
        <dbReference type="PIRNR" id="PIRNR039050"/>
    </source>
</evidence>
<dbReference type="SUPFAM" id="SSF55073">
    <property type="entry name" value="Nucleotide cyclase"/>
    <property type="match status" value="2"/>
</dbReference>
<feature type="binding site" evidence="16">
    <location>
        <begin position="394"/>
        <end position="399"/>
    </location>
    <ligand>
        <name>ATP</name>
        <dbReference type="ChEBI" id="CHEBI:30616"/>
    </ligand>
</feature>
<dbReference type="KEGG" id="kmr:108244602"/>
<evidence type="ECO:0000256" key="19">
    <source>
        <dbReference type="SAM" id="Phobius"/>
    </source>
</evidence>
<comment type="cofactor">
    <cofactor evidence="17">
        <name>Mg(2+)</name>
        <dbReference type="ChEBI" id="CHEBI:18420"/>
    </cofactor>
    <cofactor evidence="17">
        <name>Mn(2+)</name>
        <dbReference type="ChEBI" id="CHEBI:29035"/>
    </cofactor>
    <text evidence="17">Binds 2 magnesium ions per subunit. Is also active with manganese (in vitro).</text>
</comment>
<evidence type="ECO:0000256" key="18">
    <source>
        <dbReference type="RuleBase" id="RU000405"/>
    </source>
</evidence>
<dbReference type="Pfam" id="PF16214">
    <property type="entry name" value="AC_N"/>
    <property type="match status" value="1"/>
</dbReference>
<feature type="binding site" evidence="17">
    <location>
        <position position="394"/>
    </location>
    <ligand>
        <name>Mg(2+)</name>
        <dbReference type="ChEBI" id="CHEBI:18420"/>
        <label>1</label>
        <note>catalytic</note>
    </ligand>
</feature>
<dbReference type="InterPro" id="IPR030672">
    <property type="entry name" value="Adcy"/>
</dbReference>
<dbReference type="OrthoDB" id="2107370at2759"/>
<keyword evidence="10 19" id="KW-1133">Transmembrane helix</keyword>
<dbReference type="STRING" id="37003.ENSKMAP00000008135"/>
<feature type="transmembrane region" description="Helical" evidence="19">
    <location>
        <begin position="823"/>
        <end position="841"/>
    </location>
</feature>